<evidence type="ECO:0000313" key="2">
    <source>
        <dbReference type="EMBL" id="MBV2128716.1"/>
    </source>
</evidence>
<proteinExistence type="predicted"/>
<dbReference type="EMBL" id="JAHRID010000002">
    <property type="protein sequence ID" value="MBV2128716.1"/>
    <property type="molecule type" value="Genomic_DNA"/>
</dbReference>
<keyword evidence="3" id="KW-1185">Reference proteome</keyword>
<gene>
    <name evidence="2" type="ORF">KQY15_06365</name>
</gene>
<feature type="signal peptide" evidence="1">
    <location>
        <begin position="1"/>
        <end position="23"/>
    </location>
</feature>
<dbReference type="RefSeq" id="WP_217668338.1">
    <property type="nucleotide sequence ID" value="NZ_JAHRID010000002.1"/>
</dbReference>
<feature type="chain" id="PRO_5045482341" description="GTP-binding protein" evidence="1">
    <location>
        <begin position="24"/>
        <end position="284"/>
    </location>
</feature>
<evidence type="ECO:0008006" key="4">
    <source>
        <dbReference type="Google" id="ProtNLM"/>
    </source>
</evidence>
<dbReference type="Proteomes" id="UP000704611">
    <property type="component" value="Unassembled WGS sequence"/>
</dbReference>
<keyword evidence="1" id="KW-0732">Signal</keyword>
<accession>A0ABS6MIS3</accession>
<name>A0ABS6MIS3_9GAMM</name>
<comment type="caution">
    <text evidence="2">The sequence shown here is derived from an EMBL/GenBank/DDBJ whole genome shotgun (WGS) entry which is preliminary data.</text>
</comment>
<sequence>MKKWLKSGTLLTLLLSAGLHVSASPKLELLWQSDGFRVPESVLVHQQQQDKFLFVSEIDGAGNAADGEGGIALLNTDGSMRVQNWLRGLHAPKGMAQFNGKLYVADLTELVIIDIESATVTAKIQAPGAVFLNDVTVDDNGVVYVSDTRKNVVYRYKDGTISIWLKDIVAANGLKAIGNELYIAAADLLLKASKSGEITQIAKGFAERADGLEPVSNGDFIVSCWAGIIYYVKADGSMTTLLDTRQQKLNTADIGWDPQNQILFVPTFAGNSVAAYRLTGLAAD</sequence>
<evidence type="ECO:0000313" key="3">
    <source>
        <dbReference type="Proteomes" id="UP000704611"/>
    </source>
</evidence>
<organism evidence="2 3">
    <name type="scientific">Arsukibacterium indicum</name>
    <dbReference type="NCBI Taxonomy" id="2848612"/>
    <lineage>
        <taxon>Bacteria</taxon>
        <taxon>Pseudomonadati</taxon>
        <taxon>Pseudomonadota</taxon>
        <taxon>Gammaproteobacteria</taxon>
        <taxon>Chromatiales</taxon>
        <taxon>Chromatiaceae</taxon>
        <taxon>Arsukibacterium</taxon>
    </lineage>
</organism>
<protein>
    <recommendedName>
        <fullName evidence="4">GTP-binding protein</fullName>
    </recommendedName>
</protein>
<reference evidence="2 3" key="1">
    <citation type="submission" date="2021-06" db="EMBL/GenBank/DDBJ databases">
        <title>Rheinheimera indica sp. nov., isolated from deep-sea sediment.</title>
        <authorList>
            <person name="Wang Z."/>
            <person name="Zhang X.-Y."/>
        </authorList>
    </citation>
    <scope>NUCLEOTIDE SEQUENCE [LARGE SCALE GENOMIC DNA]</scope>
    <source>
        <strain evidence="2 3">SM2107</strain>
    </source>
</reference>
<evidence type="ECO:0000256" key="1">
    <source>
        <dbReference type="SAM" id="SignalP"/>
    </source>
</evidence>